<protein>
    <submittedName>
        <fullName evidence="1">Uncharacterized protein</fullName>
    </submittedName>
</protein>
<comment type="caution">
    <text evidence="1">The sequence shown here is derived from an EMBL/GenBank/DDBJ whole genome shotgun (WGS) entry which is preliminary data.</text>
</comment>
<gene>
    <name evidence="1" type="ORF">HPG69_010083</name>
</gene>
<dbReference type="EMBL" id="JACDTQ010000787">
    <property type="protein sequence ID" value="KAF5926061.1"/>
    <property type="molecule type" value="Genomic_DNA"/>
</dbReference>
<reference evidence="1 2" key="1">
    <citation type="journal article" date="2020" name="Mol. Biol. Evol.">
        <title>Interspecific Gene Flow and the Evolution of Specialization in Black and White Rhinoceros.</title>
        <authorList>
            <person name="Moodley Y."/>
            <person name="Westbury M.V."/>
            <person name="Russo I.M."/>
            <person name="Gopalakrishnan S."/>
            <person name="Rakotoarivelo A."/>
            <person name="Olsen R.A."/>
            <person name="Prost S."/>
            <person name="Tunstall T."/>
            <person name="Ryder O.A."/>
            <person name="Dalen L."/>
            <person name="Bruford M.W."/>
        </authorList>
    </citation>
    <scope>NUCLEOTIDE SEQUENCE [LARGE SCALE GENOMIC DNA]</scope>
    <source>
        <strain evidence="1">SBR-YM</strain>
        <tissue evidence="1">Skin</tissue>
    </source>
</reference>
<dbReference type="AlphaFoldDB" id="A0A7J7FDM4"/>
<dbReference type="Proteomes" id="UP000551758">
    <property type="component" value="Unassembled WGS sequence"/>
</dbReference>
<sequence>MFPWIMKKSLVTSPCLKI</sequence>
<evidence type="ECO:0000313" key="2">
    <source>
        <dbReference type="Proteomes" id="UP000551758"/>
    </source>
</evidence>
<accession>A0A7J7FDM4</accession>
<proteinExistence type="predicted"/>
<organism evidence="1 2">
    <name type="scientific">Diceros bicornis minor</name>
    <name type="common">South-central black rhinoceros</name>
    <dbReference type="NCBI Taxonomy" id="77932"/>
    <lineage>
        <taxon>Eukaryota</taxon>
        <taxon>Metazoa</taxon>
        <taxon>Chordata</taxon>
        <taxon>Craniata</taxon>
        <taxon>Vertebrata</taxon>
        <taxon>Euteleostomi</taxon>
        <taxon>Mammalia</taxon>
        <taxon>Eutheria</taxon>
        <taxon>Laurasiatheria</taxon>
        <taxon>Perissodactyla</taxon>
        <taxon>Rhinocerotidae</taxon>
        <taxon>Diceros</taxon>
    </lineage>
</organism>
<name>A0A7J7FDM4_DICBM</name>
<evidence type="ECO:0000313" key="1">
    <source>
        <dbReference type="EMBL" id="KAF5926061.1"/>
    </source>
</evidence>
<keyword evidence="2" id="KW-1185">Reference proteome</keyword>